<sequence length="81" mass="8996">MQHVARADSLKLPTDQSLVLSELRSSGQSLSAYTILDRSRDEDLKARSRSTGRWKSCWRQGACSSNQSRCDGRTASYLTGT</sequence>
<dbReference type="AlphaFoldDB" id="A0A922P1Z6"/>
<evidence type="ECO:0000313" key="2">
    <source>
        <dbReference type="Proteomes" id="UP000052167"/>
    </source>
</evidence>
<dbReference type="EMBL" id="JOKJ01000021">
    <property type="protein sequence ID" value="KEQ05157.1"/>
    <property type="molecule type" value="Genomic_DNA"/>
</dbReference>
<proteinExistence type="predicted"/>
<comment type="caution">
    <text evidence="1">The sequence shown here is derived from an EMBL/GenBank/DDBJ whole genome shotgun (WGS) entry which is preliminary data.</text>
</comment>
<evidence type="ECO:0000313" key="1">
    <source>
        <dbReference type="EMBL" id="KEQ05157.1"/>
    </source>
</evidence>
<dbReference type="Proteomes" id="UP000052167">
    <property type="component" value="Unassembled WGS sequence"/>
</dbReference>
<name>A0A922P1Z6_9HYPH</name>
<reference evidence="1 2" key="1">
    <citation type="submission" date="2014-06" db="EMBL/GenBank/DDBJ databases">
        <title>Rhizobium pelagicum/R2-400B4.</title>
        <authorList>
            <person name="Kimes N.E."/>
            <person name="Lopez-Perez M."/>
        </authorList>
    </citation>
    <scope>NUCLEOTIDE SEQUENCE [LARGE SCALE GENOMIC DNA]</scope>
    <source>
        <strain evidence="1 2">R2-400B4</strain>
    </source>
</reference>
<keyword evidence="2" id="KW-1185">Reference proteome</keyword>
<gene>
    <name evidence="1" type="ORF">GV68_11480</name>
</gene>
<accession>A0A922P1Z6</accession>
<dbReference type="RefSeq" id="WP_037168962.1">
    <property type="nucleotide sequence ID" value="NZ_JOKI01000029.1"/>
</dbReference>
<protein>
    <submittedName>
        <fullName evidence="1">Uncharacterized protein</fullName>
    </submittedName>
</protein>
<organism evidence="1 2">
    <name type="scientific">Pseudorhizobium pelagicum</name>
    <dbReference type="NCBI Taxonomy" id="1509405"/>
    <lineage>
        <taxon>Bacteria</taxon>
        <taxon>Pseudomonadati</taxon>
        <taxon>Pseudomonadota</taxon>
        <taxon>Alphaproteobacteria</taxon>
        <taxon>Hyphomicrobiales</taxon>
        <taxon>Rhizobiaceae</taxon>
        <taxon>Rhizobium/Agrobacterium group</taxon>
        <taxon>Pseudorhizobium</taxon>
    </lineage>
</organism>